<dbReference type="AlphaFoldDB" id="A0AAN6TQV7"/>
<gene>
    <name evidence="1" type="ORF">N657DRAFT_637653</name>
</gene>
<name>A0AAN6TQV7_9PEZI</name>
<accession>A0AAN6TQV7</accession>
<proteinExistence type="predicted"/>
<sequence>MPSQLQFFQPFRHLPADIRNDIWDRTAQQILARPSVEFTTFRAFINIDDMDSVLSSNSEQQRATLLTRSLDFRKMHITWEQSDTAAQPPRHSAMWQVTELAAAYRELECIPNKAIRWWSQPVPAPTATQNFRFVERINMSQDIILLTGPEEAAWLPVFGYCPRRDRQIVVVGGLSMPELAWQNRWDQLPPNLTERCPELVDWCPAFSRVTRVAFLYDKDLDRAGHQRLPYYQRLGLQHLWPHNMPVLQEIYLLDESIKLRSESALPPATVRRFPGHGSSFYEVDWKQSKVWKINTPKGDLIRVFSAAIDLQAKYDRVGSPSMNMPELSEYPPDCL</sequence>
<evidence type="ECO:0000313" key="1">
    <source>
        <dbReference type="EMBL" id="KAK4118939.1"/>
    </source>
</evidence>
<keyword evidence="2" id="KW-1185">Reference proteome</keyword>
<dbReference type="EMBL" id="MU853256">
    <property type="protein sequence ID" value="KAK4118939.1"/>
    <property type="molecule type" value="Genomic_DNA"/>
</dbReference>
<dbReference type="Proteomes" id="UP001302602">
    <property type="component" value="Unassembled WGS sequence"/>
</dbReference>
<dbReference type="GeneID" id="87828293"/>
<reference evidence="1" key="2">
    <citation type="submission" date="2023-05" db="EMBL/GenBank/DDBJ databases">
        <authorList>
            <consortium name="Lawrence Berkeley National Laboratory"/>
            <person name="Steindorff A."/>
            <person name="Hensen N."/>
            <person name="Bonometti L."/>
            <person name="Westerberg I."/>
            <person name="Brannstrom I.O."/>
            <person name="Guillou S."/>
            <person name="Cros-Aarteil S."/>
            <person name="Calhoun S."/>
            <person name="Haridas S."/>
            <person name="Kuo A."/>
            <person name="Mondo S."/>
            <person name="Pangilinan J."/>
            <person name="Riley R."/>
            <person name="Labutti K."/>
            <person name="Andreopoulos B."/>
            <person name="Lipzen A."/>
            <person name="Chen C."/>
            <person name="Yanf M."/>
            <person name="Daum C."/>
            <person name="Ng V."/>
            <person name="Clum A."/>
            <person name="Ohm R."/>
            <person name="Martin F."/>
            <person name="Silar P."/>
            <person name="Natvig D."/>
            <person name="Lalanne C."/>
            <person name="Gautier V."/>
            <person name="Ament-Velasquez S.L."/>
            <person name="Kruys A."/>
            <person name="Hutchinson M.I."/>
            <person name="Powell A.J."/>
            <person name="Barry K."/>
            <person name="Miller A.N."/>
            <person name="Grigoriev I.V."/>
            <person name="Debuchy R."/>
            <person name="Gladieux P."/>
            <person name="Thoren M.H."/>
            <person name="Johannesson H."/>
        </authorList>
    </citation>
    <scope>NUCLEOTIDE SEQUENCE</scope>
    <source>
        <strain evidence="1">CBS 731.68</strain>
    </source>
</reference>
<organism evidence="1 2">
    <name type="scientific">Parathielavia appendiculata</name>
    <dbReference type="NCBI Taxonomy" id="2587402"/>
    <lineage>
        <taxon>Eukaryota</taxon>
        <taxon>Fungi</taxon>
        <taxon>Dikarya</taxon>
        <taxon>Ascomycota</taxon>
        <taxon>Pezizomycotina</taxon>
        <taxon>Sordariomycetes</taxon>
        <taxon>Sordariomycetidae</taxon>
        <taxon>Sordariales</taxon>
        <taxon>Chaetomiaceae</taxon>
        <taxon>Parathielavia</taxon>
    </lineage>
</organism>
<reference evidence="1" key="1">
    <citation type="journal article" date="2023" name="Mol. Phylogenet. Evol.">
        <title>Genome-scale phylogeny and comparative genomics of the fungal order Sordariales.</title>
        <authorList>
            <person name="Hensen N."/>
            <person name="Bonometti L."/>
            <person name="Westerberg I."/>
            <person name="Brannstrom I.O."/>
            <person name="Guillou S."/>
            <person name="Cros-Aarteil S."/>
            <person name="Calhoun S."/>
            <person name="Haridas S."/>
            <person name="Kuo A."/>
            <person name="Mondo S."/>
            <person name="Pangilinan J."/>
            <person name="Riley R."/>
            <person name="LaButti K."/>
            <person name="Andreopoulos B."/>
            <person name="Lipzen A."/>
            <person name="Chen C."/>
            <person name="Yan M."/>
            <person name="Daum C."/>
            <person name="Ng V."/>
            <person name="Clum A."/>
            <person name="Steindorff A."/>
            <person name="Ohm R.A."/>
            <person name="Martin F."/>
            <person name="Silar P."/>
            <person name="Natvig D.O."/>
            <person name="Lalanne C."/>
            <person name="Gautier V."/>
            <person name="Ament-Velasquez S.L."/>
            <person name="Kruys A."/>
            <person name="Hutchinson M.I."/>
            <person name="Powell A.J."/>
            <person name="Barry K."/>
            <person name="Miller A.N."/>
            <person name="Grigoriev I.V."/>
            <person name="Debuchy R."/>
            <person name="Gladieux P."/>
            <person name="Hiltunen Thoren M."/>
            <person name="Johannesson H."/>
        </authorList>
    </citation>
    <scope>NUCLEOTIDE SEQUENCE</scope>
    <source>
        <strain evidence="1">CBS 731.68</strain>
    </source>
</reference>
<comment type="caution">
    <text evidence="1">The sequence shown here is derived from an EMBL/GenBank/DDBJ whole genome shotgun (WGS) entry which is preliminary data.</text>
</comment>
<protein>
    <submittedName>
        <fullName evidence="1">Uncharacterized protein</fullName>
    </submittedName>
</protein>
<evidence type="ECO:0000313" key="2">
    <source>
        <dbReference type="Proteomes" id="UP001302602"/>
    </source>
</evidence>
<dbReference type="RefSeq" id="XP_062642712.1">
    <property type="nucleotide sequence ID" value="XM_062791524.1"/>
</dbReference>